<evidence type="ECO:0000313" key="1">
    <source>
        <dbReference type="Proteomes" id="UP000887565"/>
    </source>
</evidence>
<sequence>MLKDILSLALAPLEEFMPIQPIAMDTKTSTATNDQTLTAILEEATTDNMTKVDIARLMLLHRLPPLDPRLYLVTQAVLPSSPMIPTIATARYIPPVRFLQQIISNNQWNALAAILKLYNFLPLPPGILFPEHHWQDYPQELQDLLQILLSIPTTAPAASQPVQIVQRTLIARQAAPVLTTAQLPQPAPMDIQPS</sequence>
<reference evidence="2" key="1">
    <citation type="submission" date="2022-11" db="UniProtKB">
        <authorList>
            <consortium name="WormBaseParasite"/>
        </authorList>
    </citation>
    <scope>IDENTIFICATION</scope>
</reference>
<dbReference type="AlphaFoldDB" id="A0A915KR50"/>
<evidence type="ECO:0000313" key="2">
    <source>
        <dbReference type="WBParaSite" id="nRc.2.0.1.t41236-RA"/>
    </source>
</evidence>
<name>A0A915KR50_ROMCU</name>
<keyword evidence="1" id="KW-1185">Reference proteome</keyword>
<accession>A0A915KR50</accession>
<organism evidence="1 2">
    <name type="scientific">Romanomermis culicivorax</name>
    <name type="common">Nematode worm</name>
    <dbReference type="NCBI Taxonomy" id="13658"/>
    <lineage>
        <taxon>Eukaryota</taxon>
        <taxon>Metazoa</taxon>
        <taxon>Ecdysozoa</taxon>
        <taxon>Nematoda</taxon>
        <taxon>Enoplea</taxon>
        <taxon>Dorylaimia</taxon>
        <taxon>Mermithida</taxon>
        <taxon>Mermithoidea</taxon>
        <taxon>Mermithidae</taxon>
        <taxon>Romanomermis</taxon>
    </lineage>
</organism>
<dbReference type="WBParaSite" id="nRc.2.0.1.t41236-RA">
    <property type="protein sequence ID" value="nRc.2.0.1.t41236-RA"/>
    <property type="gene ID" value="nRc.2.0.1.g41236"/>
</dbReference>
<dbReference type="Proteomes" id="UP000887565">
    <property type="component" value="Unplaced"/>
</dbReference>
<protein>
    <submittedName>
        <fullName evidence="2">Uncharacterized protein</fullName>
    </submittedName>
</protein>
<proteinExistence type="predicted"/>